<reference evidence="4" key="1">
    <citation type="submission" date="2022-04" db="EMBL/GenBank/DDBJ databases">
        <title>Desulfatitalea alkaliphila sp. nov., a novel anaerobic sulfate-reducing bacterium isolated from terrestrial mud volcano, Taman Peninsula, Russia.</title>
        <authorList>
            <person name="Khomyakova M.A."/>
            <person name="Merkel A.Y."/>
            <person name="Slobodkin A.I."/>
        </authorList>
    </citation>
    <scope>NUCLEOTIDE SEQUENCE</scope>
    <source>
        <strain evidence="4">M08but</strain>
    </source>
</reference>
<keyword evidence="1" id="KW-0732">Signal</keyword>
<dbReference type="Pfam" id="PF18067">
    <property type="entry name" value="Lipase_C"/>
    <property type="match status" value="1"/>
</dbReference>
<evidence type="ECO:0000259" key="2">
    <source>
        <dbReference type="Pfam" id="PF18067"/>
    </source>
</evidence>
<feature type="domain" description="AFL C-terminal" evidence="2">
    <location>
        <begin position="217"/>
        <end position="308"/>
    </location>
</feature>
<feature type="domain" description="AF-1763-like C-terminal" evidence="3">
    <location>
        <begin position="329"/>
        <end position="445"/>
    </location>
</feature>
<name>A0AA41R2X9_9BACT</name>
<comment type="caution">
    <text evidence="4">The sequence shown here is derived from an EMBL/GenBank/DDBJ whole genome shotgun (WGS) entry which is preliminary data.</text>
</comment>
<dbReference type="InterPro" id="IPR040664">
    <property type="entry name" value="AFL_C"/>
</dbReference>
<accession>A0AA41R2X9</accession>
<dbReference type="GO" id="GO:0016298">
    <property type="term" value="F:lipase activity"/>
    <property type="evidence" value="ECO:0007669"/>
    <property type="project" value="TreeGrafter"/>
</dbReference>
<dbReference type="Gene3D" id="3.40.50.1820">
    <property type="entry name" value="alpha/beta hydrolase"/>
    <property type="match status" value="1"/>
</dbReference>
<dbReference type="AlphaFoldDB" id="A0AA41R2X9"/>
<gene>
    <name evidence="4" type="ORF">MRX98_10905</name>
</gene>
<dbReference type="PANTHER" id="PTHR32015">
    <property type="entry name" value="FASTING INDUCED LIPASE"/>
    <property type="match status" value="1"/>
</dbReference>
<dbReference type="InterPro" id="IPR002918">
    <property type="entry name" value="Lipase_EstA/Esterase_EstB"/>
</dbReference>
<keyword evidence="5" id="KW-1185">Reference proteome</keyword>
<evidence type="ECO:0000313" key="5">
    <source>
        <dbReference type="Proteomes" id="UP001165427"/>
    </source>
</evidence>
<dbReference type="RefSeq" id="WP_246907273.1">
    <property type="nucleotide sequence ID" value="NZ_JALJRB010000010.1"/>
</dbReference>
<feature type="signal peptide" evidence="1">
    <location>
        <begin position="1"/>
        <end position="25"/>
    </location>
</feature>
<evidence type="ECO:0000256" key="1">
    <source>
        <dbReference type="SAM" id="SignalP"/>
    </source>
</evidence>
<dbReference type="InterPro" id="IPR029058">
    <property type="entry name" value="AB_hydrolase_fold"/>
</dbReference>
<feature type="chain" id="PRO_5041454824" description="AFL C-terminal domain-containing protein" evidence="1">
    <location>
        <begin position="26"/>
        <end position="463"/>
    </location>
</feature>
<organism evidence="4 5">
    <name type="scientific">Desulfatitalea alkaliphila</name>
    <dbReference type="NCBI Taxonomy" id="2929485"/>
    <lineage>
        <taxon>Bacteria</taxon>
        <taxon>Pseudomonadati</taxon>
        <taxon>Thermodesulfobacteriota</taxon>
        <taxon>Desulfobacteria</taxon>
        <taxon>Desulfobacterales</taxon>
        <taxon>Desulfosarcinaceae</taxon>
        <taxon>Desulfatitalea</taxon>
    </lineage>
</organism>
<dbReference type="Proteomes" id="UP001165427">
    <property type="component" value="Unassembled WGS sequence"/>
</dbReference>
<dbReference type="EMBL" id="JALJRB010000010">
    <property type="protein sequence ID" value="MCJ8501082.1"/>
    <property type="molecule type" value="Genomic_DNA"/>
</dbReference>
<dbReference type="PANTHER" id="PTHR32015:SF1">
    <property type="entry name" value="LIPASE"/>
    <property type="match status" value="1"/>
</dbReference>
<dbReference type="SUPFAM" id="SSF53474">
    <property type="entry name" value="alpha/beta-Hydrolases"/>
    <property type="match status" value="1"/>
</dbReference>
<dbReference type="GO" id="GO:0016042">
    <property type="term" value="P:lipid catabolic process"/>
    <property type="evidence" value="ECO:0007669"/>
    <property type="project" value="InterPro"/>
</dbReference>
<evidence type="ECO:0008006" key="6">
    <source>
        <dbReference type="Google" id="ProtNLM"/>
    </source>
</evidence>
<dbReference type="Pfam" id="PF01674">
    <property type="entry name" value="Lipase_2"/>
    <property type="match status" value="1"/>
</dbReference>
<dbReference type="Gene3D" id="2.60.40.2200">
    <property type="match status" value="1"/>
</dbReference>
<dbReference type="Pfam" id="PF21768">
    <property type="entry name" value="AF_1763-like_C"/>
    <property type="match status" value="1"/>
</dbReference>
<dbReference type="Gene3D" id="2.60.40.2190">
    <property type="match status" value="1"/>
</dbReference>
<protein>
    <recommendedName>
        <fullName evidence="6">AFL C-terminal domain-containing protein</fullName>
    </recommendedName>
</protein>
<dbReference type="InterPro" id="IPR049036">
    <property type="entry name" value="AF_1763-like_C"/>
</dbReference>
<sequence length="463" mass="50478">MHMLKKGRTALIVSLGLLIALLCFATTAPAKKLHPKRTLPFNPVIFVHGSSGSASQFESQAMRFAVNGYPQHYLQAHEYDSTFSINTMAQVHAGLDDLIAAILQATGADQVDLMGHSLGTYVLQLYLATPERAALVGHYVNIDGAIAPELPGGVPTLALWAEHGTPGREIVGAENVWLAGQTHVQAATSAEAFHAMFTFLADEAPRTTMIMPDFKGHISIAGRAVIFPQNNGVDGAVLEIHEISGFTGQRIKRRPAAVYDIDADGNWGPFRAKAGRNYEFVLVREGQEHHFYRQPFIRDNHFVRLLASPLGGGVGEQMDRDDGQSNLVIQRDKESLGDQGVNNTILAVNGVNIVNAATCPIANRTTSFFVYDLYSDTESDVDTPIPYYHALPFITGVDLYLPAADPPDDRIRLTLMDRGGNGTLQIINVPNWPSTSHRISVHFSDFAQWDTIPTADCGLSLKP</sequence>
<evidence type="ECO:0000313" key="4">
    <source>
        <dbReference type="EMBL" id="MCJ8501082.1"/>
    </source>
</evidence>
<evidence type="ECO:0000259" key="3">
    <source>
        <dbReference type="Pfam" id="PF21768"/>
    </source>
</evidence>
<proteinExistence type="predicted"/>